<protein>
    <recommendedName>
        <fullName evidence="4">Penicillin-insensitive murein endopeptidase</fullName>
    </recommendedName>
</protein>
<reference evidence="2" key="1">
    <citation type="submission" date="2020-05" db="EMBL/GenBank/DDBJ databases">
        <title>Identification of trans-AT polyketide cluster in two marine bacteria, producers of a novel glutaramide-containing polyketide sesbanimide D and analogs.</title>
        <authorList>
            <person name="Kacar D."/>
            <person name="Rodriguez P."/>
            <person name="Canedo L."/>
            <person name="Gonzalez E."/>
            <person name="Galan B."/>
            <person name="De La Calle F."/>
            <person name="Garcia J.L."/>
        </authorList>
    </citation>
    <scope>NUCLEOTIDE SEQUENCE</scope>
    <source>
        <strain evidence="2">PHM038</strain>
    </source>
</reference>
<feature type="transmembrane region" description="Helical" evidence="1">
    <location>
        <begin position="12"/>
        <end position="34"/>
    </location>
</feature>
<evidence type="ECO:0008006" key="4">
    <source>
        <dbReference type="Google" id="ProtNLM"/>
    </source>
</evidence>
<accession>A0A926NUU3</accession>
<gene>
    <name evidence="2" type="ORF">HK439_00945</name>
</gene>
<dbReference type="EMBL" id="JABFCZ010000001">
    <property type="protein sequence ID" value="MBD1544816.1"/>
    <property type="molecule type" value="Genomic_DNA"/>
</dbReference>
<proteinExistence type="predicted"/>
<evidence type="ECO:0000256" key="1">
    <source>
        <dbReference type="SAM" id="Phobius"/>
    </source>
</evidence>
<dbReference type="AlphaFoldDB" id="A0A926NUU3"/>
<organism evidence="2 3">
    <name type="scientific">Roseibium aggregatum</name>
    <dbReference type="NCBI Taxonomy" id="187304"/>
    <lineage>
        <taxon>Bacteria</taxon>
        <taxon>Pseudomonadati</taxon>
        <taxon>Pseudomonadota</taxon>
        <taxon>Alphaproteobacteria</taxon>
        <taxon>Hyphomicrobiales</taxon>
        <taxon>Stappiaceae</taxon>
        <taxon>Roseibium</taxon>
    </lineage>
</organism>
<evidence type="ECO:0000313" key="2">
    <source>
        <dbReference type="EMBL" id="MBD1544816.1"/>
    </source>
</evidence>
<keyword evidence="1" id="KW-0812">Transmembrane</keyword>
<evidence type="ECO:0000313" key="3">
    <source>
        <dbReference type="Proteomes" id="UP000598467"/>
    </source>
</evidence>
<dbReference type="RefSeq" id="WP_190289482.1">
    <property type="nucleotide sequence ID" value="NZ_JABFCZ010000001.1"/>
</dbReference>
<sequence>MLKTALRTAVHLGIVAVLTLLTQIGGLAYGVAWASRFWLFKRHRRSVAVLVGLFAVSYGFFWFAATKIAPLAGRVPIACLTASNAEPVEQSVLYCALNRNYVVPELARIVTDLAVHMDREFPGTETLVLDAGFPFIDGFPLLPHLSHRDGRKLDLAFYYRGTDGRYVPGVTKSPIGYWAFEEAPDGYATPCPDSQGWKTLRWDMRWFRVFNSDVQLDADRTGEALRWLTTAGRRAGLAKVLLEPHLKRTLRVNSDVIRFQGCRAARHDDHMHIQIGTR</sequence>
<keyword evidence="1" id="KW-0472">Membrane</keyword>
<keyword evidence="1" id="KW-1133">Transmembrane helix</keyword>
<comment type="caution">
    <text evidence="2">The sequence shown here is derived from an EMBL/GenBank/DDBJ whole genome shotgun (WGS) entry which is preliminary data.</text>
</comment>
<dbReference type="Gene3D" id="3.30.1380.10">
    <property type="match status" value="1"/>
</dbReference>
<dbReference type="InterPro" id="IPR009045">
    <property type="entry name" value="Zn_M74/Hedgehog-like"/>
</dbReference>
<feature type="transmembrane region" description="Helical" evidence="1">
    <location>
        <begin position="46"/>
        <end position="65"/>
    </location>
</feature>
<name>A0A926NUU3_9HYPH</name>
<dbReference type="Proteomes" id="UP000598467">
    <property type="component" value="Unassembled WGS sequence"/>
</dbReference>